<proteinExistence type="predicted"/>
<evidence type="ECO:0008006" key="5">
    <source>
        <dbReference type="Google" id="ProtNLM"/>
    </source>
</evidence>
<gene>
    <name evidence="1" type="ORF">AB447_209320</name>
    <name evidence="2" type="ORF">P8828_21435</name>
</gene>
<reference evidence="1 3" key="1">
    <citation type="journal article" date="2015" name="Int. J. Syst. Evol. Microbiol.">
        <title>Bacillus glycinifermentans sp. nov., isolated from fermented soybean paste.</title>
        <authorList>
            <person name="Kim S.J."/>
            <person name="Dunlap C.A."/>
            <person name="Kwon S.W."/>
            <person name="Rooney A.P."/>
        </authorList>
    </citation>
    <scope>NUCLEOTIDE SEQUENCE [LARGE SCALE GENOMIC DNA]</scope>
    <source>
        <strain evidence="1 3">GO-13</strain>
    </source>
</reference>
<dbReference type="EMBL" id="JARRTL010000029">
    <property type="protein sequence ID" value="MEC0487319.1"/>
    <property type="molecule type" value="Genomic_DNA"/>
</dbReference>
<organism evidence="1 3">
    <name type="scientific">Bacillus glycinifermentans</name>
    <dbReference type="NCBI Taxonomy" id="1664069"/>
    <lineage>
        <taxon>Bacteria</taxon>
        <taxon>Bacillati</taxon>
        <taxon>Bacillota</taxon>
        <taxon>Bacilli</taxon>
        <taxon>Bacillales</taxon>
        <taxon>Bacillaceae</taxon>
        <taxon>Bacillus</taxon>
    </lineage>
</organism>
<dbReference type="Proteomes" id="UP000036168">
    <property type="component" value="Unassembled WGS sequence"/>
</dbReference>
<comment type="caution">
    <text evidence="1">The sequence shown here is derived from an EMBL/GenBank/DDBJ whole genome shotgun (WGS) entry which is preliminary data.</text>
</comment>
<evidence type="ECO:0000313" key="3">
    <source>
        <dbReference type="Proteomes" id="UP000036168"/>
    </source>
</evidence>
<dbReference type="AlphaFoldDB" id="A0A0T6BV27"/>
<evidence type="ECO:0000313" key="4">
    <source>
        <dbReference type="Proteomes" id="UP001341297"/>
    </source>
</evidence>
<dbReference type="Proteomes" id="UP001341297">
    <property type="component" value="Unassembled WGS sequence"/>
</dbReference>
<reference evidence="1" key="2">
    <citation type="submission" date="2015-10" db="EMBL/GenBank/DDBJ databases">
        <authorList>
            <person name="Gilbert D.G."/>
        </authorList>
    </citation>
    <scope>NUCLEOTIDE SEQUENCE</scope>
    <source>
        <strain evidence="1">GO-13</strain>
    </source>
</reference>
<dbReference type="RefSeq" id="WP_048355945.1">
    <property type="nucleotide sequence ID" value="NZ_CP023481.1"/>
</dbReference>
<evidence type="ECO:0000313" key="1">
    <source>
        <dbReference type="EMBL" id="KRT95492.1"/>
    </source>
</evidence>
<evidence type="ECO:0000313" key="2">
    <source>
        <dbReference type="EMBL" id="MEC0487319.1"/>
    </source>
</evidence>
<accession>A0A0T6BV27</accession>
<name>A0A0T6BV27_9BACI</name>
<protein>
    <recommendedName>
        <fullName evidence="5">Fur-regulated basic protein FbpA</fullName>
    </recommendedName>
</protein>
<reference evidence="2 4" key="3">
    <citation type="submission" date="2023-03" db="EMBL/GenBank/DDBJ databases">
        <title>Agriculturally important microbes genome sequencing.</title>
        <authorList>
            <person name="Dunlap C."/>
        </authorList>
    </citation>
    <scope>NUCLEOTIDE SEQUENCE [LARGE SCALE GENOMIC DNA]</scope>
    <source>
        <strain evidence="2 4">CBP-3203</strain>
    </source>
</reference>
<sequence>MSQEEKKQLLILEMKRVIEILESKKEVKVMKEVNGYLEIDRETSELKAKLREIRRDSLTFEKTIV</sequence>
<dbReference type="OrthoDB" id="9991880at2"/>
<keyword evidence="4" id="KW-1185">Reference proteome</keyword>
<dbReference type="EMBL" id="LECW02000002">
    <property type="protein sequence ID" value="KRT95492.1"/>
    <property type="molecule type" value="Genomic_DNA"/>
</dbReference>